<dbReference type="OrthoDB" id="9785638at2"/>
<dbReference type="SFLD" id="SFLDS00003">
    <property type="entry name" value="Haloacid_Dehalogenase"/>
    <property type="match status" value="1"/>
</dbReference>
<evidence type="ECO:0000313" key="3">
    <source>
        <dbReference type="Proteomes" id="UP000234328"/>
    </source>
</evidence>
<dbReference type="PANTHER" id="PTHR43316:SF3">
    <property type="entry name" value="HALOACID DEHALOGENASE, TYPE II (AFU_ORTHOLOGUE AFUA_2G07750)-RELATED"/>
    <property type="match status" value="1"/>
</dbReference>
<protein>
    <submittedName>
        <fullName evidence="2">Haloacid dehalogenase type II</fullName>
    </submittedName>
</protein>
<dbReference type="CDD" id="cd02588">
    <property type="entry name" value="HAD_L2-DEX"/>
    <property type="match status" value="1"/>
</dbReference>
<dbReference type="RefSeq" id="WP_102070349.1">
    <property type="nucleotide sequence ID" value="NZ_PDNV01000007.1"/>
</dbReference>
<accession>A0A2N4UF44</accession>
<reference evidence="2 3" key="1">
    <citation type="submission" date="2017-10" db="EMBL/GenBank/DDBJ databases">
        <title>Two draft genome sequences of Pusillimonas sp. strains isolated from a nitrate- and radionuclide-contaminated groundwater in Russia.</title>
        <authorList>
            <person name="Grouzdev D.S."/>
            <person name="Tourova T.P."/>
            <person name="Goeva M.A."/>
            <person name="Babich T.L."/>
            <person name="Sokolova D.S."/>
            <person name="Abdullin R."/>
            <person name="Poltaraus A.B."/>
            <person name="Toshchakov S.V."/>
            <person name="Nazina T.N."/>
        </authorList>
    </citation>
    <scope>NUCLEOTIDE SEQUENCE [LARGE SCALE GENOMIC DNA]</scope>
    <source>
        <strain evidence="2 3">JR1/69-2-13</strain>
    </source>
</reference>
<dbReference type="PANTHER" id="PTHR43316">
    <property type="entry name" value="HYDROLASE, HALOACID DELAHOGENASE-RELATED"/>
    <property type="match status" value="1"/>
</dbReference>
<dbReference type="NCBIfam" id="TIGR01428">
    <property type="entry name" value="HAD_type_II"/>
    <property type="match status" value="1"/>
</dbReference>
<proteinExistence type="predicted"/>
<dbReference type="EMBL" id="PDNV01000007">
    <property type="protein sequence ID" value="PLC53626.1"/>
    <property type="molecule type" value="Genomic_DNA"/>
</dbReference>
<dbReference type="Gene3D" id="3.40.50.1000">
    <property type="entry name" value="HAD superfamily/HAD-like"/>
    <property type="match status" value="1"/>
</dbReference>
<dbReference type="InterPro" id="IPR006328">
    <property type="entry name" value="2-HAD"/>
</dbReference>
<comment type="caution">
    <text evidence="2">The sequence shown here is derived from an EMBL/GenBank/DDBJ whole genome shotgun (WGS) entry which is preliminary data.</text>
</comment>
<evidence type="ECO:0000313" key="2">
    <source>
        <dbReference type="EMBL" id="PLC53626.1"/>
    </source>
</evidence>
<dbReference type="Gene3D" id="1.10.150.750">
    <property type="match status" value="1"/>
</dbReference>
<name>A0A2N4UF44_9BURK</name>
<dbReference type="Proteomes" id="UP000234328">
    <property type="component" value="Unassembled WGS sequence"/>
</dbReference>
<sequence length="237" mass="26258">MKAFCFDVFGTVVDWRSGIAREAAGFFSRYGLAGIDPYEFAAAWRTLYQPAMEACRSGKRPFTRLDILHRENLVVALGNYGVDVAQLDTNALDQLNTAWHRLDPWPDVVSGLTRLKQHYIIAPASNGNIALMVNMAKRAHVPWDAILGAEVTQAYKPSPPAYTRMVEILGLPSKDVCMVAAHNSDLHAARECGLSTAFVARPKEHGPQQASDLEPTEDWDIVARDFDHLADLVLPKN</sequence>
<dbReference type="GO" id="GO:0019120">
    <property type="term" value="F:hydrolase activity, acting on acid halide bonds, in C-halide compounds"/>
    <property type="evidence" value="ECO:0007669"/>
    <property type="project" value="InterPro"/>
</dbReference>
<dbReference type="InterPro" id="IPR051540">
    <property type="entry name" value="S-2-haloacid_dehalogenase"/>
</dbReference>
<dbReference type="SUPFAM" id="SSF56784">
    <property type="entry name" value="HAD-like"/>
    <property type="match status" value="1"/>
</dbReference>
<dbReference type="SFLD" id="SFLDG01129">
    <property type="entry name" value="C1.5:_HAD__Beta-PGM__Phosphata"/>
    <property type="match status" value="1"/>
</dbReference>
<keyword evidence="1" id="KW-0378">Hydrolase</keyword>
<dbReference type="PRINTS" id="PR00413">
    <property type="entry name" value="HADHALOGNASE"/>
</dbReference>
<dbReference type="InterPro" id="IPR036412">
    <property type="entry name" value="HAD-like_sf"/>
</dbReference>
<dbReference type="Pfam" id="PF00702">
    <property type="entry name" value="Hydrolase"/>
    <property type="match status" value="1"/>
</dbReference>
<evidence type="ECO:0000256" key="1">
    <source>
        <dbReference type="ARBA" id="ARBA00022801"/>
    </source>
</evidence>
<keyword evidence="3" id="KW-1185">Reference proteome</keyword>
<gene>
    <name evidence="2" type="ORF">CR155_12480</name>
</gene>
<dbReference type="AlphaFoldDB" id="A0A2N4UF44"/>
<dbReference type="InterPro" id="IPR006439">
    <property type="entry name" value="HAD-SF_hydro_IA"/>
</dbReference>
<dbReference type="InterPro" id="IPR023214">
    <property type="entry name" value="HAD_sf"/>
</dbReference>
<organism evidence="2 3">
    <name type="scientific">Pollutimonas nitritireducens</name>
    <dbReference type="NCBI Taxonomy" id="2045209"/>
    <lineage>
        <taxon>Bacteria</taxon>
        <taxon>Pseudomonadati</taxon>
        <taxon>Pseudomonadota</taxon>
        <taxon>Betaproteobacteria</taxon>
        <taxon>Burkholderiales</taxon>
        <taxon>Alcaligenaceae</taxon>
        <taxon>Pollutimonas</taxon>
    </lineage>
</organism>
<dbReference type="NCBIfam" id="TIGR01493">
    <property type="entry name" value="HAD-SF-IA-v2"/>
    <property type="match status" value="1"/>
</dbReference>